<sequence>MCIEISHNQFNKTASNKKVSLSIRKLIQQFFKHHKSHGREGVSSETFENELNASLESEKYENDINERLCSKQSFEAEDFASPSIVPVHFAHTAQGTLFWTISTNNYDYNQMNHLQDRWAQA</sequence>
<dbReference type="KEGG" id="scac:106085006"/>
<organism evidence="1 2">
    <name type="scientific">Stomoxys calcitrans</name>
    <name type="common">Stable fly</name>
    <name type="synonym">Conops calcitrans</name>
    <dbReference type="NCBI Taxonomy" id="35570"/>
    <lineage>
        <taxon>Eukaryota</taxon>
        <taxon>Metazoa</taxon>
        <taxon>Ecdysozoa</taxon>
        <taxon>Arthropoda</taxon>
        <taxon>Hexapoda</taxon>
        <taxon>Insecta</taxon>
        <taxon>Pterygota</taxon>
        <taxon>Neoptera</taxon>
        <taxon>Endopterygota</taxon>
        <taxon>Diptera</taxon>
        <taxon>Brachycera</taxon>
        <taxon>Muscomorpha</taxon>
        <taxon>Muscoidea</taxon>
        <taxon>Muscidae</taxon>
        <taxon>Stomoxys</taxon>
    </lineage>
</organism>
<dbReference type="VEuPathDB" id="VectorBase:SCAU010525"/>
<name>A0A1I8PRU2_STOCA</name>
<protein>
    <submittedName>
        <fullName evidence="1">Uncharacterized protein</fullName>
    </submittedName>
</protein>
<gene>
    <name evidence="1" type="primary">106085006</name>
</gene>
<dbReference type="AlphaFoldDB" id="A0A1I8PRU2"/>
<dbReference type="EnsemblMetazoa" id="SCAU010525-RA">
    <property type="protein sequence ID" value="SCAU010525-PA"/>
    <property type="gene ID" value="SCAU010525"/>
</dbReference>
<keyword evidence="2" id="KW-1185">Reference proteome</keyword>
<proteinExistence type="predicted"/>
<reference evidence="1" key="1">
    <citation type="submission" date="2020-05" db="UniProtKB">
        <authorList>
            <consortium name="EnsemblMetazoa"/>
        </authorList>
    </citation>
    <scope>IDENTIFICATION</scope>
    <source>
        <strain evidence="1">USDA</strain>
    </source>
</reference>
<dbReference type="Proteomes" id="UP000095300">
    <property type="component" value="Unassembled WGS sequence"/>
</dbReference>
<evidence type="ECO:0000313" key="2">
    <source>
        <dbReference type="Proteomes" id="UP000095300"/>
    </source>
</evidence>
<dbReference type="OrthoDB" id="8190494at2759"/>
<accession>A0A1I8PRU2</accession>
<evidence type="ECO:0000313" key="1">
    <source>
        <dbReference type="EnsemblMetazoa" id="SCAU010525-PA"/>
    </source>
</evidence>